<accession>A0A0U5C5V0</accession>
<protein>
    <submittedName>
        <fullName evidence="1">Uncharacterized protein</fullName>
    </submittedName>
</protein>
<dbReference type="RefSeq" id="WP_096464497.1">
    <property type="nucleotide sequence ID" value="NZ_AP017312.1"/>
</dbReference>
<gene>
    <name evidence="1" type="ORF">CB4_01452</name>
</gene>
<dbReference type="AlphaFoldDB" id="A0A0U5C5V0"/>
<sequence length="235" mass="25775">MRKKWTMAATALFVSVSLLTTGCNTRVIEHENQALKTELDTVKKQLDTTRQQVKTAEDAKSKMERVAALTKSPDVDETTLPQLAYIQAEAAQTAFYGVYGTGMPQAASDVDSVRKLVLKQYRNMLAPIAVDDFINSESKRLQSAWTSRAAAAPLQDRLKQVSLKEKQDKSAVVEAIVTRTPLSATSTPAPTGDVLMTIMMEKTEYGWKLSSMQIGPVPPVQPAEMPADPTQNKNS</sequence>
<dbReference type="EMBL" id="AP017312">
    <property type="protein sequence ID" value="BAU27283.1"/>
    <property type="molecule type" value="Genomic_DNA"/>
</dbReference>
<dbReference type="Proteomes" id="UP000217696">
    <property type="component" value="Chromosome"/>
</dbReference>
<reference evidence="1 2" key="1">
    <citation type="submission" date="2015-12" db="EMBL/GenBank/DDBJ databases">
        <title>Genome sequence of Aneurinibacillus soli.</title>
        <authorList>
            <person name="Lee J.S."/>
            <person name="Lee K.C."/>
            <person name="Kim K.K."/>
            <person name="Lee B.W."/>
        </authorList>
    </citation>
    <scope>NUCLEOTIDE SEQUENCE [LARGE SCALE GENOMIC DNA]</scope>
    <source>
        <strain evidence="1 2">CB4</strain>
    </source>
</reference>
<organism evidence="1 2">
    <name type="scientific">Aneurinibacillus soli</name>
    <dbReference type="NCBI Taxonomy" id="1500254"/>
    <lineage>
        <taxon>Bacteria</taxon>
        <taxon>Bacillati</taxon>
        <taxon>Bacillota</taxon>
        <taxon>Bacilli</taxon>
        <taxon>Bacillales</taxon>
        <taxon>Paenibacillaceae</taxon>
        <taxon>Aneurinibacillus group</taxon>
        <taxon>Aneurinibacillus</taxon>
    </lineage>
</organism>
<dbReference type="PROSITE" id="PS51257">
    <property type="entry name" value="PROKAR_LIPOPROTEIN"/>
    <property type="match status" value="1"/>
</dbReference>
<dbReference type="OrthoDB" id="2680655at2"/>
<dbReference type="KEGG" id="asoc:CB4_01452"/>
<proteinExistence type="predicted"/>
<evidence type="ECO:0000313" key="1">
    <source>
        <dbReference type="EMBL" id="BAU27283.1"/>
    </source>
</evidence>
<keyword evidence="2" id="KW-1185">Reference proteome</keyword>
<evidence type="ECO:0000313" key="2">
    <source>
        <dbReference type="Proteomes" id="UP000217696"/>
    </source>
</evidence>
<name>A0A0U5C5V0_9BACL</name>